<evidence type="ECO:0000313" key="2">
    <source>
        <dbReference type="EMBL" id="ESZ89509.1"/>
    </source>
</evidence>
<dbReference type="InterPro" id="IPR013268">
    <property type="entry name" value="UTP16"/>
</dbReference>
<accession>W9C3K0</accession>
<evidence type="ECO:0008006" key="4">
    <source>
        <dbReference type="Google" id="ProtNLM"/>
    </source>
</evidence>
<feature type="compositionally biased region" description="Low complexity" evidence="1">
    <location>
        <begin position="148"/>
        <end position="158"/>
    </location>
</feature>
<protein>
    <recommendedName>
        <fullName evidence="4">Immediate-early protein</fullName>
    </recommendedName>
</protein>
<name>W9C3K0_SCLBF</name>
<proteinExistence type="predicted"/>
<dbReference type="EMBL" id="AYSA01000929">
    <property type="protein sequence ID" value="ESZ89509.1"/>
    <property type="molecule type" value="Genomic_DNA"/>
</dbReference>
<evidence type="ECO:0000256" key="1">
    <source>
        <dbReference type="SAM" id="MobiDB-lite"/>
    </source>
</evidence>
<feature type="compositionally biased region" description="Polar residues" evidence="1">
    <location>
        <begin position="7"/>
        <end position="25"/>
    </location>
</feature>
<dbReference type="GO" id="GO:0030515">
    <property type="term" value="F:snoRNA binding"/>
    <property type="evidence" value="ECO:0007669"/>
    <property type="project" value="InterPro"/>
</dbReference>
<dbReference type="HOGENOM" id="CLU_702223_0_0_1"/>
<dbReference type="GO" id="GO:0006364">
    <property type="term" value="P:rRNA processing"/>
    <property type="evidence" value="ECO:0007669"/>
    <property type="project" value="InterPro"/>
</dbReference>
<feature type="compositionally biased region" description="Polar residues" evidence="1">
    <location>
        <begin position="85"/>
        <end position="98"/>
    </location>
</feature>
<feature type="region of interest" description="Disordered" evidence="1">
    <location>
        <begin position="421"/>
        <end position="443"/>
    </location>
</feature>
<keyword evidence="3" id="KW-1185">Reference proteome</keyword>
<dbReference type="Pfam" id="PF08297">
    <property type="entry name" value="U3_snoRNA_assoc"/>
    <property type="match status" value="1"/>
</dbReference>
<feature type="region of interest" description="Disordered" evidence="1">
    <location>
        <begin position="148"/>
        <end position="218"/>
    </location>
</feature>
<organism evidence="2 3">
    <name type="scientific">Sclerotinia borealis (strain F-4128)</name>
    <dbReference type="NCBI Taxonomy" id="1432307"/>
    <lineage>
        <taxon>Eukaryota</taxon>
        <taxon>Fungi</taxon>
        <taxon>Dikarya</taxon>
        <taxon>Ascomycota</taxon>
        <taxon>Pezizomycotina</taxon>
        <taxon>Leotiomycetes</taxon>
        <taxon>Helotiales</taxon>
        <taxon>Sclerotiniaceae</taxon>
        <taxon>Sclerotinia</taxon>
    </lineage>
</organism>
<feature type="region of interest" description="Disordered" evidence="1">
    <location>
        <begin position="230"/>
        <end position="366"/>
    </location>
</feature>
<dbReference type="AlphaFoldDB" id="W9C3K0"/>
<dbReference type="STRING" id="1432307.W9C3K0"/>
<sequence length="443" mass="48825">MFARLFRSSSKDCLQSDDPSTPSQQLREENRKTRSMVTTRGKARELADTPSVNGDSIVIDEGNPVPKKTGRPRKPLTVEDDEAVATTQPTRSSSQLPIQASDGEVTPKQSPQVVVGIPASAEQPEELQTIEADEEITKTTAINGDVTISSKTTTTITTPVAKKHKRFDSAEPEPIPEEKLETIEIEDDEDESSDDDAPEEVTTNQAAKSAKEKEREAAKAIVEYVSSEFLPMSITNKGSRQEAASKKKRQEKNAILKQQSKISGKKRKLDVASALDESLPPAQKTKVEELSIPVAAERGDIEMDEESNTLEGTADGRLDSENDIEEIDRTFAPPGHLPLPDLLPAEYLEDDDDSIPEPGNLHSSLPTRFVNSNKLRHLLEKRPKDKQVGSTTFRVAEGRNSHLPPKASNQARTLKESWLQGRAGTKIKPNRKPFNQAFIKPKN</sequence>
<dbReference type="OrthoDB" id="5245631at2759"/>
<feature type="compositionally biased region" description="Acidic residues" evidence="1">
    <location>
        <begin position="183"/>
        <end position="199"/>
    </location>
</feature>
<comment type="caution">
    <text evidence="2">The sequence shown here is derived from an EMBL/GenBank/DDBJ whole genome shotgun (WGS) entry which is preliminary data.</text>
</comment>
<dbReference type="Proteomes" id="UP000019487">
    <property type="component" value="Unassembled WGS sequence"/>
</dbReference>
<evidence type="ECO:0000313" key="3">
    <source>
        <dbReference type="Proteomes" id="UP000019487"/>
    </source>
</evidence>
<reference evidence="2 3" key="1">
    <citation type="journal article" date="2014" name="Genome Announc.">
        <title>Draft genome sequence of Sclerotinia borealis, a psychrophilic plant pathogenic fungus.</title>
        <authorList>
            <person name="Mardanov A.V."/>
            <person name="Beletsky A.V."/>
            <person name="Kadnikov V.V."/>
            <person name="Ignatov A.N."/>
            <person name="Ravin N.V."/>
        </authorList>
    </citation>
    <scope>NUCLEOTIDE SEQUENCE [LARGE SCALE GENOMIC DNA]</scope>
    <source>
        <strain evidence="3">F-4157</strain>
    </source>
</reference>
<feature type="region of interest" description="Disordered" evidence="1">
    <location>
        <begin position="1"/>
        <end position="112"/>
    </location>
</feature>
<gene>
    <name evidence="2" type="ORF">SBOR_10107</name>
</gene>
<feature type="compositionally biased region" description="Basic and acidic residues" evidence="1">
    <location>
        <begin position="209"/>
        <end position="218"/>
    </location>
</feature>